<dbReference type="GO" id="GO:0005886">
    <property type="term" value="C:plasma membrane"/>
    <property type="evidence" value="ECO:0007669"/>
    <property type="project" value="UniProtKB-SubCell"/>
</dbReference>
<evidence type="ECO:0000256" key="5">
    <source>
        <dbReference type="ARBA" id="ARBA00023136"/>
    </source>
</evidence>
<keyword evidence="3 7" id="KW-0812">Transmembrane</keyword>
<keyword evidence="10" id="KW-1185">Reference proteome</keyword>
<dbReference type="AlphaFoldDB" id="A0A2A6Z8J5"/>
<dbReference type="EMBL" id="NMTQ01000037">
    <property type="protein sequence ID" value="PDX57691.1"/>
    <property type="molecule type" value="Genomic_DNA"/>
</dbReference>
<proteinExistence type="inferred from homology"/>
<name>A0A2A6Z8J5_9FIRM</name>
<dbReference type="PANTHER" id="PTHR34390">
    <property type="entry name" value="UPF0442 PROTEIN YJJB-RELATED"/>
    <property type="match status" value="1"/>
</dbReference>
<dbReference type="Pfam" id="PF06738">
    <property type="entry name" value="ThrE"/>
    <property type="match status" value="1"/>
</dbReference>
<feature type="domain" description="Threonine/serine exporter-like N-terminal" evidence="8">
    <location>
        <begin position="12"/>
        <end position="249"/>
    </location>
</feature>
<dbReference type="InterPro" id="IPR010619">
    <property type="entry name" value="ThrE-like_N"/>
</dbReference>
<dbReference type="InterPro" id="IPR050539">
    <property type="entry name" value="ThrE_Dicarb/AminoAcid_Exp"/>
</dbReference>
<dbReference type="GO" id="GO:0022857">
    <property type="term" value="F:transmembrane transporter activity"/>
    <property type="evidence" value="ECO:0007669"/>
    <property type="project" value="InterPro"/>
</dbReference>
<evidence type="ECO:0000259" key="8">
    <source>
        <dbReference type="Pfam" id="PF06738"/>
    </source>
</evidence>
<keyword evidence="2" id="KW-1003">Cell membrane</keyword>
<evidence type="ECO:0000256" key="4">
    <source>
        <dbReference type="ARBA" id="ARBA00022989"/>
    </source>
</evidence>
<keyword evidence="4 7" id="KW-1133">Transmembrane helix</keyword>
<comment type="subcellular location">
    <subcellularLocation>
        <location evidence="1">Cell membrane</location>
        <topology evidence="1">Multi-pass membrane protein</topology>
    </subcellularLocation>
</comment>
<comment type="caution">
    <text evidence="9">The sequence shown here is derived from an EMBL/GenBank/DDBJ whole genome shotgun (WGS) entry which is preliminary data.</text>
</comment>
<accession>A0A2A6Z8J5</accession>
<evidence type="ECO:0000256" key="1">
    <source>
        <dbReference type="ARBA" id="ARBA00004651"/>
    </source>
</evidence>
<evidence type="ECO:0000256" key="2">
    <source>
        <dbReference type="ARBA" id="ARBA00022475"/>
    </source>
</evidence>
<comment type="similarity">
    <text evidence="6">Belongs to the ThrE exporter (TC 2.A.79) family.</text>
</comment>
<reference evidence="9 10" key="1">
    <citation type="journal article" date="2017" name="Front. Microbiol.">
        <title>New Insights into the Diversity of the Genus Faecalibacterium.</title>
        <authorList>
            <person name="Benevides L."/>
            <person name="Burman S."/>
            <person name="Martin R."/>
            <person name="Robert V."/>
            <person name="Thomas M."/>
            <person name="Miquel S."/>
            <person name="Chain F."/>
            <person name="Sokol H."/>
            <person name="Bermudez-Humaran L.G."/>
            <person name="Morrison M."/>
            <person name="Langella P."/>
            <person name="Azevedo V.A."/>
            <person name="Chatel J.M."/>
            <person name="Soares S."/>
        </authorList>
    </citation>
    <scope>NUCLEOTIDE SEQUENCE [LARGE SCALE GENOMIC DNA]</scope>
    <source>
        <strain evidence="10">CNCM I-4540</strain>
    </source>
</reference>
<keyword evidence="5 7" id="KW-0472">Membrane</keyword>
<gene>
    <name evidence="9" type="ORF">CGS46_14420</name>
</gene>
<protein>
    <recommendedName>
        <fullName evidence="8">Threonine/serine exporter-like N-terminal domain-containing protein</fullName>
    </recommendedName>
</protein>
<dbReference type="PANTHER" id="PTHR34390:SF2">
    <property type="entry name" value="SUCCINATE TRANSPORTER SUBUNIT YJJP-RELATED"/>
    <property type="match status" value="1"/>
</dbReference>
<dbReference type="Proteomes" id="UP000220752">
    <property type="component" value="Unassembled WGS sequence"/>
</dbReference>
<evidence type="ECO:0000256" key="7">
    <source>
        <dbReference type="SAM" id="Phobius"/>
    </source>
</evidence>
<feature type="transmembrane region" description="Helical" evidence="7">
    <location>
        <begin position="196"/>
        <end position="215"/>
    </location>
</feature>
<evidence type="ECO:0000256" key="3">
    <source>
        <dbReference type="ARBA" id="ARBA00022692"/>
    </source>
</evidence>
<feature type="transmembrane region" description="Helical" evidence="7">
    <location>
        <begin position="227"/>
        <end position="251"/>
    </location>
</feature>
<organism evidence="9 10">
    <name type="scientific">Faecalibacterium langellae</name>
    <dbReference type="NCBI Taxonomy" id="3435293"/>
    <lineage>
        <taxon>Bacteria</taxon>
        <taxon>Bacillati</taxon>
        <taxon>Bacillota</taxon>
        <taxon>Clostridia</taxon>
        <taxon>Eubacteriales</taxon>
        <taxon>Oscillospiraceae</taxon>
        <taxon>Faecalibacterium</taxon>
    </lineage>
</organism>
<evidence type="ECO:0000313" key="9">
    <source>
        <dbReference type="EMBL" id="PDX57691.1"/>
    </source>
</evidence>
<evidence type="ECO:0000256" key="6">
    <source>
        <dbReference type="ARBA" id="ARBA00034125"/>
    </source>
</evidence>
<feature type="transmembrane region" description="Helical" evidence="7">
    <location>
        <begin position="172"/>
        <end position="190"/>
    </location>
</feature>
<evidence type="ECO:0000313" key="10">
    <source>
        <dbReference type="Proteomes" id="UP000220752"/>
    </source>
</evidence>
<sequence length="256" mass="27938">MEEAEISHFLHILVRMGEALQNSGAEVFRVEDTLNRIAIAYGAEDVNVFVITSSIVVTLTMPSLPPQTETRRLRHAASNDLLTLEKLNALSRRICTAPPSIEEFQRQLNDILAQHPDPRLHLTGSVLAASSFAIFFGGNLWDGLLAGGIAVLICWMERYLSPFCMNGVEFQFIASFLSGVSTLLLCRFGMQFHADKVLIGIIMLLIPGIMLTNSIRDILLGDIISGSLRLVEAILMAATLALGIMAAIWLMGGISA</sequence>
<dbReference type="GO" id="GO:0015744">
    <property type="term" value="P:succinate transport"/>
    <property type="evidence" value="ECO:0007669"/>
    <property type="project" value="TreeGrafter"/>
</dbReference>